<evidence type="ECO:0000313" key="1">
    <source>
        <dbReference type="EMBL" id="PNT48219.1"/>
    </source>
</evidence>
<dbReference type="HOGENOM" id="CLU_2487595_0_0_1"/>
<reference evidence="1 2" key="1">
    <citation type="journal article" date="2006" name="Science">
        <title>The genome of black cottonwood, Populus trichocarpa (Torr. &amp; Gray).</title>
        <authorList>
            <person name="Tuskan G.A."/>
            <person name="Difazio S."/>
            <person name="Jansson S."/>
            <person name="Bohlmann J."/>
            <person name="Grigoriev I."/>
            <person name="Hellsten U."/>
            <person name="Putnam N."/>
            <person name="Ralph S."/>
            <person name="Rombauts S."/>
            <person name="Salamov A."/>
            <person name="Schein J."/>
            <person name="Sterck L."/>
            <person name="Aerts A."/>
            <person name="Bhalerao R.R."/>
            <person name="Bhalerao R.P."/>
            <person name="Blaudez D."/>
            <person name="Boerjan W."/>
            <person name="Brun A."/>
            <person name="Brunner A."/>
            <person name="Busov V."/>
            <person name="Campbell M."/>
            <person name="Carlson J."/>
            <person name="Chalot M."/>
            <person name="Chapman J."/>
            <person name="Chen G.L."/>
            <person name="Cooper D."/>
            <person name="Coutinho P.M."/>
            <person name="Couturier J."/>
            <person name="Covert S."/>
            <person name="Cronk Q."/>
            <person name="Cunningham R."/>
            <person name="Davis J."/>
            <person name="Degroeve S."/>
            <person name="Dejardin A."/>
            <person name="Depamphilis C."/>
            <person name="Detter J."/>
            <person name="Dirks B."/>
            <person name="Dubchak I."/>
            <person name="Duplessis S."/>
            <person name="Ehlting J."/>
            <person name="Ellis B."/>
            <person name="Gendler K."/>
            <person name="Goodstein D."/>
            <person name="Gribskov M."/>
            <person name="Grimwood J."/>
            <person name="Groover A."/>
            <person name="Gunter L."/>
            <person name="Hamberger B."/>
            <person name="Heinze B."/>
            <person name="Helariutta Y."/>
            <person name="Henrissat B."/>
            <person name="Holligan D."/>
            <person name="Holt R."/>
            <person name="Huang W."/>
            <person name="Islam-Faridi N."/>
            <person name="Jones S."/>
            <person name="Jones-Rhoades M."/>
            <person name="Jorgensen R."/>
            <person name="Joshi C."/>
            <person name="Kangasjarvi J."/>
            <person name="Karlsson J."/>
            <person name="Kelleher C."/>
            <person name="Kirkpatrick R."/>
            <person name="Kirst M."/>
            <person name="Kohler A."/>
            <person name="Kalluri U."/>
            <person name="Larimer F."/>
            <person name="Leebens-Mack J."/>
            <person name="Leple J.C."/>
            <person name="Locascio P."/>
            <person name="Lou Y."/>
            <person name="Lucas S."/>
            <person name="Martin F."/>
            <person name="Montanini B."/>
            <person name="Napoli C."/>
            <person name="Nelson D.R."/>
            <person name="Nelson C."/>
            <person name="Nieminen K."/>
            <person name="Nilsson O."/>
            <person name="Pereda V."/>
            <person name="Peter G."/>
            <person name="Philippe R."/>
            <person name="Pilate G."/>
            <person name="Poliakov A."/>
            <person name="Razumovskaya J."/>
            <person name="Richardson P."/>
            <person name="Rinaldi C."/>
            <person name="Ritland K."/>
            <person name="Rouze P."/>
            <person name="Ryaboy D."/>
            <person name="Schmutz J."/>
            <person name="Schrader J."/>
            <person name="Segerman B."/>
            <person name="Shin H."/>
            <person name="Siddiqui A."/>
            <person name="Sterky F."/>
            <person name="Terry A."/>
            <person name="Tsai C.J."/>
            <person name="Uberbacher E."/>
            <person name="Unneberg P."/>
            <person name="Vahala J."/>
            <person name="Wall K."/>
            <person name="Wessler S."/>
            <person name="Yang G."/>
            <person name="Yin T."/>
            <person name="Douglas C."/>
            <person name="Marra M."/>
            <person name="Sandberg G."/>
            <person name="Van de Peer Y."/>
            <person name="Rokhsar D."/>
        </authorList>
    </citation>
    <scope>NUCLEOTIDE SEQUENCE [LARGE SCALE GENOMIC DNA]</scope>
    <source>
        <strain evidence="2">cv. Nisqually</strain>
    </source>
</reference>
<gene>
    <name evidence="1" type="ORF">POPTR_002G066700</name>
</gene>
<sequence length="87" mass="10185">MQYHRLQQSLCMPTHSHLLTILKSSSHSYQSLLVHFHYKPILNKNESSVSKITKYHAMRAPFGNPMLLCAHHFLPADQYSQKQTYML</sequence>
<name>U5GPM2_POPTR</name>
<accession>U5GPM2</accession>
<evidence type="ECO:0000313" key="2">
    <source>
        <dbReference type="Proteomes" id="UP000006729"/>
    </source>
</evidence>
<proteinExistence type="predicted"/>
<dbReference type="InParanoid" id="U5GPM2"/>
<keyword evidence="2" id="KW-1185">Reference proteome</keyword>
<organism evidence="1 2">
    <name type="scientific">Populus trichocarpa</name>
    <name type="common">Western balsam poplar</name>
    <name type="synonym">Populus balsamifera subsp. trichocarpa</name>
    <dbReference type="NCBI Taxonomy" id="3694"/>
    <lineage>
        <taxon>Eukaryota</taxon>
        <taxon>Viridiplantae</taxon>
        <taxon>Streptophyta</taxon>
        <taxon>Embryophyta</taxon>
        <taxon>Tracheophyta</taxon>
        <taxon>Spermatophyta</taxon>
        <taxon>Magnoliopsida</taxon>
        <taxon>eudicotyledons</taxon>
        <taxon>Gunneridae</taxon>
        <taxon>Pentapetalae</taxon>
        <taxon>rosids</taxon>
        <taxon>fabids</taxon>
        <taxon>Malpighiales</taxon>
        <taxon>Salicaceae</taxon>
        <taxon>Saliceae</taxon>
        <taxon>Populus</taxon>
    </lineage>
</organism>
<dbReference type="Proteomes" id="UP000006729">
    <property type="component" value="Chromosome 2"/>
</dbReference>
<dbReference type="AlphaFoldDB" id="U5GPM2"/>
<protein>
    <submittedName>
        <fullName evidence="1">Uncharacterized protein</fullName>
    </submittedName>
</protein>
<dbReference type="EMBL" id="CM009291">
    <property type="protein sequence ID" value="PNT48219.1"/>
    <property type="molecule type" value="Genomic_DNA"/>
</dbReference>